<dbReference type="PANTHER" id="PTHR40254:SF1">
    <property type="entry name" value="BLR0577 PROTEIN"/>
    <property type="match status" value="1"/>
</dbReference>
<feature type="domain" description="FAD-dependent urate hydroxylase HpyO/Asp monooxygenase CreE-like FAD/NAD(P)-binding" evidence="2">
    <location>
        <begin position="11"/>
        <end position="226"/>
    </location>
</feature>
<dbReference type="SUPFAM" id="SSF51905">
    <property type="entry name" value="FAD/NAD(P)-binding domain"/>
    <property type="match status" value="1"/>
</dbReference>
<keyword evidence="4" id="KW-1185">Reference proteome</keyword>
<dbReference type="InterPro" id="IPR052189">
    <property type="entry name" value="L-asp_N-monooxygenase_NS-form"/>
</dbReference>
<evidence type="ECO:0000313" key="3">
    <source>
        <dbReference type="EMBL" id="GGX60515.1"/>
    </source>
</evidence>
<name>A0ABQ2Y5N0_9ACTN</name>
<evidence type="ECO:0000256" key="1">
    <source>
        <dbReference type="SAM" id="MobiDB-lite"/>
    </source>
</evidence>
<feature type="compositionally biased region" description="Acidic residues" evidence="1">
    <location>
        <begin position="131"/>
        <end position="141"/>
    </location>
</feature>
<accession>A0ABQ2Y5N0</accession>
<dbReference type="Pfam" id="PF13454">
    <property type="entry name" value="NAD_binding_9"/>
    <property type="match status" value="1"/>
</dbReference>
<protein>
    <recommendedName>
        <fullName evidence="2">FAD-dependent urate hydroxylase HpyO/Asp monooxygenase CreE-like FAD/NAD(P)-binding domain-containing protein</fullName>
    </recommendedName>
</protein>
<proteinExistence type="predicted"/>
<dbReference type="Proteomes" id="UP000659223">
    <property type="component" value="Unassembled WGS sequence"/>
</dbReference>
<dbReference type="PANTHER" id="PTHR40254">
    <property type="entry name" value="BLR0577 PROTEIN"/>
    <property type="match status" value="1"/>
</dbReference>
<dbReference type="EMBL" id="BMUT01000001">
    <property type="protein sequence ID" value="GGX60515.1"/>
    <property type="molecule type" value="Genomic_DNA"/>
</dbReference>
<organism evidence="3 4">
    <name type="scientific">Streptomyces hiroshimensis</name>
    <dbReference type="NCBI Taxonomy" id="66424"/>
    <lineage>
        <taxon>Bacteria</taxon>
        <taxon>Bacillati</taxon>
        <taxon>Actinomycetota</taxon>
        <taxon>Actinomycetes</taxon>
        <taxon>Kitasatosporales</taxon>
        <taxon>Streptomycetaceae</taxon>
        <taxon>Streptomyces</taxon>
    </lineage>
</organism>
<dbReference type="InterPro" id="IPR038732">
    <property type="entry name" value="HpyO/CreE_NAD-binding"/>
</dbReference>
<gene>
    <name evidence="3" type="ORF">GCM10010324_01400</name>
</gene>
<comment type="caution">
    <text evidence="3">The sequence shown here is derived from an EMBL/GenBank/DDBJ whole genome shotgun (WGS) entry which is preliminary data.</text>
</comment>
<reference evidence="4" key="1">
    <citation type="journal article" date="2019" name="Int. J. Syst. Evol. Microbiol.">
        <title>The Global Catalogue of Microorganisms (GCM) 10K type strain sequencing project: providing services to taxonomists for standard genome sequencing and annotation.</title>
        <authorList>
            <consortium name="The Broad Institute Genomics Platform"/>
            <consortium name="The Broad Institute Genome Sequencing Center for Infectious Disease"/>
            <person name="Wu L."/>
            <person name="Ma J."/>
        </authorList>
    </citation>
    <scope>NUCLEOTIDE SEQUENCE [LARGE SCALE GENOMIC DNA]</scope>
    <source>
        <strain evidence="4">JCM 4586</strain>
    </source>
</reference>
<dbReference type="RefSeq" id="WP_190019579.1">
    <property type="nucleotide sequence ID" value="NZ_BMUT01000001.1"/>
</dbReference>
<evidence type="ECO:0000259" key="2">
    <source>
        <dbReference type="Pfam" id="PF13454"/>
    </source>
</evidence>
<feature type="region of interest" description="Disordered" evidence="1">
    <location>
        <begin position="120"/>
        <end position="142"/>
    </location>
</feature>
<dbReference type="InterPro" id="IPR036188">
    <property type="entry name" value="FAD/NAD-bd_sf"/>
</dbReference>
<evidence type="ECO:0000313" key="4">
    <source>
        <dbReference type="Proteomes" id="UP000659223"/>
    </source>
</evidence>
<sequence length="696" mass="74334">MSSSSRIEVGIVGAGPRGLSVLERLCANERATPSHSAVTVHVVDPSAPGAGTVWRTDQSPHLLMNTVASQITVYTDDSARIEGPVEPGPSLYEWARAMAAGAESGDGVAGGLGAEGWDGLEGGLGAKSGEDGEGVAGDESDAGTLAEARTLGPDTYPTRAFYGRYLHACFRRIAARAPAHVTVEVHRSRAVAMADAEGITGGPQGIRLEDGTRLNRLDAVVMALGHVPAQLSAREARTASLARIHHLDYVTPVNPADLDLGHIAPGQPVLLRGLGLNFFDYMALFSAGRGGTFVREGGRVVYRPSGAEPRLYAFSRRGVPYHARGENEKGAHGRHRPRLLTAGCIAGLRERARRGGPVRFGTDLWPLIAGEVEGVYYGTLLERLGRAGEREEFTERFLALEKDDERAQLLDAFRIAPADRWDWPRLARPYGDRAFTGRADFRAWLLDHLRADVRAAREGNVSGPLKAALDVLRDLRNEIRLAVDHGGLEGDSHRDDLEGWYTPLNAFLSIGPPASRIEEMAALIEAGVLEVTGPGTVVRLEVAGPAGPSFAADCPAVPGPPVRSRVLIEARLPEPDLRRTADPLLRHLLNTDQITTYRIPSATGAGYETGGLAVTERPYHVVDGRGRPHPRRFAYGVPTESVHWVTAAGIRPGVGSVTLGDADAIARAVLSLPPTAHVPPALRPVPPDTTPEGVIV</sequence>